<keyword evidence="1" id="KW-0812">Transmembrane</keyword>
<evidence type="ECO:0000313" key="3">
    <source>
        <dbReference type="Proteomes" id="UP000282977"/>
    </source>
</evidence>
<feature type="transmembrane region" description="Helical" evidence="1">
    <location>
        <begin position="131"/>
        <end position="149"/>
    </location>
</feature>
<sequence length="213" mass="22589">METDMLIETLAHDVRPVPRRAVERRMAGALATGGLVAVAIIPMTIGLRDDLAAALAGGTFWMKLIYTLALALGGTAAAIGLARPDAPRPRGLWLLSVPVLLMAGLSAHELLATPATEWMALVKGESWDRCALNILLLALPIFVAGLWAFRRFAPTRLRLTGAMAGLAAGGLSATLYGLHCPEASATFVLLWYSLGIAVATLGGWLTGPRLLRW</sequence>
<accession>A0A437JDM8</accession>
<keyword evidence="3" id="KW-1185">Reference proteome</keyword>
<keyword evidence="1" id="KW-1133">Transmembrane helix</keyword>
<feature type="transmembrane region" description="Helical" evidence="1">
    <location>
        <begin position="185"/>
        <end position="205"/>
    </location>
</feature>
<dbReference type="InterPro" id="IPR009495">
    <property type="entry name" value="NrsF"/>
</dbReference>
<dbReference type="EMBL" id="RZUL01000001">
    <property type="protein sequence ID" value="RVT44001.1"/>
    <property type="molecule type" value="Genomic_DNA"/>
</dbReference>
<organism evidence="2 3">
    <name type="scientific">Sphingobium algorifonticola</name>
    <dbReference type="NCBI Taxonomy" id="2008318"/>
    <lineage>
        <taxon>Bacteria</taxon>
        <taxon>Pseudomonadati</taxon>
        <taxon>Pseudomonadota</taxon>
        <taxon>Alphaproteobacteria</taxon>
        <taxon>Sphingomonadales</taxon>
        <taxon>Sphingomonadaceae</taxon>
        <taxon>Sphingobium</taxon>
    </lineage>
</organism>
<reference evidence="2 3" key="1">
    <citation type="submission" date="2019-01" db="EMBL/GenBank/DDBJ databases">
        <authorList>
            <person name="Chen W.-M."/>
        </authorList>
    </citation>
    <scope>NUCLEOTIDE SEQUENCE [LARGE SCALE GENOMIC DNA]</scope>
    <source>
        <strain evidence="2 3">TLA-22</strain>
    </source>
</reference>
<feature type="transmembrane region" description="Helical" evidence="1">
    <location>
        <begin position="27"/>
        <end position="48"/>
    </location>
</feature>
<gene>
    <name evidence="2" type="ORF">ENE74_02610</name>
</gene>
<dbReference type="OrthoDB" id="7764375at2"/>
<keyword evidence="1" id="KW-0472">Membrane</keyword>
<feature type="transmembrane region" description="Helical" evidence="1">
    <location>
        <begin position="161"/>
        <end position="179"/>
    </location>
</feature>
<proteinExistence type="predicted"/>
<feature type="transmembrane region" description="Helical" evidence="1">
    <location>
        <begin position="60"/>
        <end position="80"/>
    </location>
</feature>
<comment type="caution">
    <text evidence="2">The sequence shown here is derived from an EMBL/GenBank/DDBJ whole genome shotgun (WGS) entry which is preliminary data.</text>
</comment>
<dbReference type="Proteomes" id="UP000282977">
    <property type="component" value="Unassembled WGS sequence"/>
</dbReference>
<dbReference type="Pfam" id="PF06532">
    <property type="entry name" value="NrsF"/>
    <property type="match status" value="1"/>
</dbReference>
<evidence type="ECO:0000256" key="1">
    <source>
        <dbReference type="SAM" id="Phobius"/>
    </source>
</evidence>
<protein>
    <submittedName>
        <fullName evidence="2">DUF1109 domain-containing protein</fullName>
    </submittedName>
</protein>
<name>A0A437JDM8_9SPHN</name>
<evidence type="ECO:0000313" key="2">
    <source>
        <dbReference type="EMBL" id="RVT44001.1"/>
    </source>
</evidence>
<dbReference type="AlphaFoldDB" id="A0A437JDM8"/>
<feature type="transmembrane region" description="Helical" evidence="1">
    <location>
        <begin position="92"/>
        <end position="111"/>
    </location>
</feature>